<feature type="transmembrane region" description="Helical" evidence="1">
    <location>
        <begin position="52"/>
        <end position="76"/>
    </location>
</feature>
<evidence type="ECO:0000256" key="1">
    <source>
        <dbReference type="SAM" id="Phobius"/>
    </source>
</evidence>
<name>A0A345Y874_9NEIS</name>
<dbReference type="Proteomes" id="UP000254537">
    <property type="component" value="Chromosome"/>
</dbReference>
<keyword evidence="1" id="KW-0812">Transmembrane</keyword>
<dbReference type="RefSeq" id="WP_115434056.1">
    <property type="nucleotide sequence ID" value="NZ_CP031337.1"/>
</dbReference>
<evidence type="ECO:0000313" key="2">
    <source>
        <dbReference type="EMBL" id="AXK40126.1"/>
    </source>
</evidence>
<feature type="transmembrane region" description="Helical" evidence="1">
    <location>
        <begin position="12"/>
        <end position="32"/>
    </location>
</feature>
<keyword evidence="1" id="KW-1133">Transmembrane helix</keyword>
<accession>A0A345Y874</accession>
<keyword evidence="1" id="KW-0472">Membrane</keyword>
<dbReference type="EMBL" id="CP031337">
    <property type="protein sequence ID" value="AXK40126.1"/>
    <property type="molecule type" value="Genomic_DNA"/>
</dbReference>
<reference evidence="2 3" key="1">
    <citation type="submission" date="2018-07" db="EMBL/GenBank/DDBJ databases">
        <title>Crenobacter cavernae sp. nov., isolated from a karst cave.</title>
        <authorList>
            <person name="Zhu H."/>
        </authorList>
    </citation>
    <scope>NUCLEOTIDE SEQUENCE [LARGE SCALE GENOMIC DNA]</scope>
    <source>
        <strain evidence="2 3">K1W11S-77</strain>
    </source>
</reference>
<organism evidence="2 3">
    <name type="scientific">Crenobacter cavernae</name>
    <dbReference type="NCBI Taxonomy" id="2290923"/>
    <lineage>
        <taxon>Bacteria</taxon>
        <taxon>Pseudomonadati</taxon>
        <taxon>Pseudomonadota</taxon>
        <taxon>Betaproteobacteria</taxon>
        <taxon>Neisseriales</taxon>
        <taxon>Neisseriaceae</taxon>
        <taxon>Crenobacter</taxon>
    </lineage>
</organism>
<gene>
    <name evidence="2" type="ORF">DWG20_12090</name>
</gene>
<dbReference type="AlphaFoldDB" id="A0A345Y874"/>
<sequence length="81" mass="8878">MKRRFKQCLSCLSAAADVYTVPLAAAVIGWLIGAEFALQMLDWIGFEPSSRLALAESALFVYGTQMAIAALLFVIAKRYFA</sequence>
<proteinExistence type="predicted"/>
<protein>
    <submittedName>
        <fullName evidence="2">Uncharacterized protein</fullName>
    </submittedName>
</protein>
<dbReference type="KEGG" id="ccah:DWG20_12090"/>
<evidence type="ECO:0000313" key="3">
    <source>
        <dbReference type="Proteomes" id="UP000254537"/>
    </source>
</evidence>